<keyword evidence="3" id="KW-1185">Reference proteome</keyword>
<dbReference type="EMBL" id="JASGXD010000009">
    <property type="protein sequence ID" value="KAK6003798.1"/>
    <property type="molecule type" value="Genomic_DNA"/>
</dbReference>
<feature type="compositionally biased region" description="Low complexity" evidence="1">
    <location>
        <begin position="535"/>
        <end position="548"/>
    </location>
</feature>
<name>A0ABR0TH78_AURPU</name>
<feature type="region of interest" description="Disordered" evidence="1">
    <location>
        <begin position="415"/>
        <end position="500"/>
    </location>
</feature>
<feature type="compositionally biased region" description="Polar residues" evidence="1">
    <location>
        <begin position="439"/>
        <end position="451"/>
    </location>
</feature>
<comment type="caution">
    <text evidence="2">The sequence shown here is derived from an EMBL/GenBank/DDBJ whole genome shotgun (WGS) entry which is preliminary data.</text>
</comment>
<feature type="region of interest" description="Disordered" evidence="1">
    <location>
        <begin position="225"/>
        <end position="283"/>
    </location>
</feature>
<evidence type="ECO:0000313" key="2">
    <source>
        <dbReference type="EMBL" id="KAK6003798.1"/>
    </source>
</evidence>
<dbReference type="Proteomes" id="UP001341245">
    <property type="component" value="Unassembled WGS sequence"/>
</dbReference>
<feature type="compositionally biased region" description="Polar residues" evidence="1">
    <location>
        <begin position="577"/>
        <end position="594"/>
    </location>
</feature>
<organism evidence="2 3">
    <name type="scientific">Aureobasidium pullulans</name>
    <name type="common">Black yeast</name>
    <name type="synonym">Pullularia pullulans</name>
    <dbReference type="NCBI Taxonomy" id="5580"/>
    <lineage>
        <taxon>Eukaryota</taxon>
        <taxon>Fungi</taxon>
        <taxon>Dikarya</taxon>
        <taxon>Ascomycota</taxon>
        <taxon>Pezizomycotina</taxon>
        <taxon>Dothideomycetes</taxon>
        <taxon>Dothideomycetidae</taxon>
        <taxon>Dothideales</taxon>
        <taxon>Saccotheciaceae</taxon>
        <taxon>Aureobasidium</taxon>
    </lineage>
</organism>
<feature type="region of interest" description="Disordered" evidence="1">
    <location>
        <begin position="936"/>
        <end position="959"/>
    </location>
</feature>
<feature type="region of interest" description="Disordered" evidence="1">
    <location>
        <begin position="308"/>
        <end position="384"/>
    </location>
</feature>
<reference evidence="2 3" key="1">
    <citation type="submission" date="2023-11" db="EMBL/GenBank/DDBJ databases">
        <title>Draft genome sequence and annotation of the polyextremotolerant black yeast-like fungus Aureobasidium pullulans NRRL 62042.</title>
        <authorList>
            <person name="Dielentheis-Frenken M.R.E."/>
            <person name="Wibberg D."/>
            <person name="Blank L.M."/>
            <person name="Tiso T."/>
        </authorList>
    </citation>
    <scope>NUCLEOTIDE SEQUENCE [LARGE SCALE GENOMIC DNA]</scope>
    <source>
        <strain evidence="2 3">NRRL 62042</strain>
    </source>
</reference>
<proteinExistence type="predicted"/>
<protein>
    <submittedName>
        <fullName evidence="2">Uncharacterized protein</fullName>
    </submittedName>
</protein>
<accession>A0ABR0TH78</accession>
<feature type="compositionally biased region" description="Polar residues" evidence="1">
    <location>
        <begin position="324"/>
        <end position="349"/>
    </location>
</feature>
<sequence>MCQYQYHYYGHCQHQEFILVKLCEGTSPLAHIDKHQQNHNTEGAIGKALPTNTTPASSCAAKSDFCITQPSIVLTGQVENSIYSSGNIIHIIVSAMALDKHKMSDHEQEFAQEAERRYNDIISGGRPPEYYKAIEIQLQQVLDRVRQLSDPSSSAAARLRQLHEHNNDQLSSQTSSANPSTPDPMPLENFPALSLTIVPRNDISTQSYAKVIKNSLPQQQLVLAQDHEPQDPSEPETLSRISSNQDEDGDWYVVDRSGRGTRSQKPRGPIPERHARKSIPKAWMQTDDDAQAVQHMSEDALMAPRSSLNKSLQRTARVKGPHTQLAQAQANTPKSRPSRPTLTKTTASKTPGYASPTKASKHRTVGASECARSPSPCKSKSVHGDTISRAAISPSQQSPASRSIASVVFDASRRKNLPAHGKHPSSSTLFGLDGASDLDQPSTLQNFSGNSERPPKKTKLGLRISIPDPPSSLPRPGSPSRIPIAISSSSPAADSEPVTPDCMISQTLEPVETDRTTVKPVDRAAILEPIRRRLSSVSSTSQRRSSTSPIERSHKDSSATQSREMALVEEKPEAECVTSNASEVSNTEPKTQQPLNTVVSSLTASLEPASALLLDTIKQTAEAHAVRHGNRQIKRSVVSMDEAQREKKLHGFEAACRSQHISCASSPEKDPAVLRCGPVKADIPKNKARSTSGPARFSLRATAAHFVPTPAPDNGCGPLSAPEPAFRLSLPTVPPNLVAPELGFASPTVPTIFPVCPAMLPMAIGEKVSQQLATRCPAAIDGCSSWLPDDGWYDLPFETKTAILRERKERRSSSASSLGISSAMFSNFSTSPSLSSLRPVADTGMSFYKPQWEWMNPGQNGLRFGRAPLPIMPGFQDDGYQRKGWDVKSAAPGWRYGWRGGDGLEISFKGDGPVAERNPNAPVNFNEYKNDFYGKPTKKGQKYGDRHSFKRNGGSPNDRVREWARNAKYPSIPCGNFEVVQATEHLPNFSDAWCHSCLPAHI</sequence>
<feature type="region of interest" description="Disordered" evidence="1">
    <location>
        <begin position="165"/>
        <end position="188"/>
    </location>
</feature>
<evidence type="ECO:0000313" key="3">
    <source>
        <dbReference type="Proteomes" id="UP001341245"/>
    </source>
</evidence>
<feature type="compositionally biased region" description="Pro residues" evidence="1">
    <location>
        <begin position="467"/>
        <end position="477"/>
    </location>
</feature>
<evidence type="ECO:0000256" key="1">
    <source>
        <dbReference type="SAM" id="MobiDB-lite"/>
    </source>
</evidence>
<gene>
    <name evidence="2" type="ORF">QM012_009569</name>
</gene>
<feature type="region of interest" description="Disordered" evidence="1">
    <location>
        <begin position="534"/>
        <end position="594"/>
    </location>
</feature>
<feature type="compositionally biased region" description="Low complexity" evidence="1">
    <location>
        <begin position="478"/>
        <end position="495"/>
    </location>
</feature>
<feature type="compositionally biased region" description="Polar residues" evidence="1">
    <location>
        <begin position="168"/>
        <end position="180"/>
    </location>
</feature>